<feature type="domain" description="Uracil-DNA glycosylase-like" evidence="12">
    <location>
        <begin position="90"/>
        <end position="237"/>
    </location>
</feature>
<proteinExistence type="inferred from homology"/>
<keyword evidence="11" id="KW-0234">DNA repair</keyword>
<dbReference type="PANTHER" id="PTHR33693:SF1">
    <property type="entry name" value="TYPE-4 URACIL-DNA GLYCOSYLASE"/>
    <property type="match status" value="1"/>
</dbReference>
<evidence type="ECO:0000313" key="13">
    <source>
        <dbReference type="EMBL" id="SEQ70636.1"/>
    </source>
</evidence>
<gene>
    <name evidence="13" type="ORF">SAMN04487977_1094</name>
</gene>
<keyword evidence="14" id="KW-1185">Reference proteome</keyword>
<evidence type="ECO:0000256" key="2">
    <source>
        <dbReference type="ARBA" id="ARBA00006521"/>
    </source>
</evidence>
<keyword evidence="7" id="KW-0227">DNA damage</keyword>
<dbReference type="InterPro" id="IPR005122">
    <property type="entry name" value="Uracil-DNA_glycosylase-like"/>
</dbReference>
<dbReference type="GO" id="GO:0006281">
    <property type="term" value="P:DNA repair"/>
    <property type="evidence" value="ECO:0007669"/>
    <property type="project" value="UniProtKB-KW"/>
</dbReference>
<dbReference type="GO" id="GO:0051539">
    <property type="term" value="F:4 iron, 4 sulfur cluster binding"/>
    <property type="evidence" value="ECO:0007669"/>
    <property type="project" value="UniProtKB-KW"/>
</dbReference>
<protein>
    <recommendedName>
        <fullName evidence="4">Type-4 uracil-DNA glycosylase</fullName>
        <ecNumber evidence="3">3.2.2.27</ecNumber>
    </recommendedName>
</protein>
<dbReference type="Proteomes" id="UP000182360">
    <property type="component" value="Unassembled WGS sequence"/>
</dbReference>
<dbReference type="SUPFAM" id="SSF52141">
    <property type="entry name" value="Uracil-DNA glycosylase-like"/>
    <property type="match status" value="1"/>
</dbReference>
<dbReference type="RefSeq" id="WP_074644745.1">
    <property type="nucleotide sequence ID" value="NZ_FOFU01000009.1"/>
</dbReference>
<evidence type="ECO:0000256" key="11">
    <source>
        <dbReference type="ARBA" id="ARBA00023204"/>
    </source>
</evidence>
<dbReference type="Gene3D" id="3.40.470.10">
    <property type="entry name" value="Uracil-DNA glycosylase-like domain"/>
    <property type="match status" value="1"/>
</dbReference>
<evidence type="ECO:0000256" key="5">
    <source>
        <dbReference type="ARBA" id="ARBA00022485"/>
    </source>
</evidence>
<evidence type="ECO:0000256" key="6">
    <source>
        <dbReference type="ARBA" id="ARBA00022723"/>
    </source>
</evidence>
<accession>A0A1H9I7W8</accession>
<dbReference type="GO" id="GO:0046872">
    <property type="term" value="F:metal ion binding"/>
    <property type="evidence" value="ECO:0007669"/>
    <property type="project" value="UniProtKB-KW"/>
</dbReference>
<keyword evidence="10" id="KW-0411">Iron-sulfur</keyword>
<keyword evidence="6" id="KW-0479">Metal-binding</keyword>
<dbReference type="AlphaFoldDB" id="A0A1H9I7W8"/>
<dbReference type="CDD" id="cd10030">
    <property type="entry name" value="UDG-F4_TTUDGA_SPO1dp_like"/>
    <property type="match status" value="1"/>
</dbReference>
<evidence type="ECO:0000256" key="8">
    <source>
        <dbReference type="ARBA" id="ARBA00022801"/>
    </source>
</evidence>
<keyword evidence="5" id="KW-0004">4Fe-4S</keyword>
<evidence type="ECO:0000313" key="14">
    <source>
        <dbReference type="Proteomes" id="UP000182360"/>
    </source>
</evidence>
<dbReference type="NCBIfam" id="TIGR00758">
    <property type="entry name" value="UDG_fam4"/>
    <property type="match status" value="1"/>
</dbReference>
<dbReference type="OrthoDB" id="5290748at2"/>
<keyword evidence="8" id="KW-0378">Hydrolase</keyword>
<name>A0A1H9I7W8_9SPIR</name>
<evidence type="ECO:0000256" key="10">
    <source>
        <dbReference type="ARBA" id="ARBA00023014"/>
    </source>
</evidence>
<organism evidence="13 14">
    <name type="scientific">Treponema bryantii</name>
    <dbReference type="NCBI Taxonomy" id="163"/>
    <lineage>
        <taxon>Bacteria</taxon>
        <taxon>Pseudomonadati</taxon>
        <taxon>Spirochaetota</taxon>
        <taxon>Spirochaetia</taxon>
        <taxon>Spirochaetales</taxon>
        <taxon>Treponemataceae</taxon>
        <taxon>Treponema</taxon>
    </lineage>
</organism>
<dbReference type="GO" id="GO:0004844">
    <property type="term" value="F:uracil DNA N-glycosylase activity"/>
    <property type="evidence" value="ECO:0007669"/>
    <property type="project" value="UniProtKB-EC"/>
</dbReference>
<keyword evidence="9" id="KW-0408">Iron</keyword>
<dbReference type="SMART" id="SM00986">
    <property type="entry name" value="UDG"/>
    <property type="match status" value="1"/>
</dbReference>
<evidence type="ECO:0000256" key="1">
    <source>
        <dbReference type="ARBA" id="ARBA00001400"/>
    </source>
</evidence>
<dbReference type="PANTHER" id="PTHR33693">
    <property type="entry name" value="TYPE-5 URACIL-DNA GLYCOSYLASE"/>
    <property type="match status" value="1"/>
</dbReference>
<dbReference type="InterPro" id="IPR036895">
    <property type="entry name" value="Uracil-DNA_glycosylase-like_sf"/>
</dbReference>
<evidence type="ECO:0000256" key="9">
    <source>
        <dbReference type="ARBA" id="ARBA00023004"/>
    </source>
</evidence>
<reference evidence="13 14" key="1">
    <citation type="submission" date="2016-10" db="EMBL/GenBank/DDBJ databases">
        <authorList>
            <person name="de Groot N.N."/>
        </authorList>
    </citation>
    <scope>NUCLEOTIDE SEQUENCE [LARGE SCALE GENOMIC DNA]</scope>
    <source>
        <strain evidence="13 14">B25</strain>
    </source>
</reference>
<dbReference type="InterPro" id="IPR051536">
    <property type="entry name" value="UDG_Type-4/5"/>
</dbReference>
<evidence type="ECO:0000256" key="4">
    <source>
        <dbReference type="ARBA" id="ARBA00019403"/>
    </source>
</evidence>
<comment type="similarity">
    <text evidence="2">Belongs to the uracil-DNA glycosylase (UDG) superfamily. Type 4 (UDGa) family.</text>
</comment>
<dbReference type="InterPro" id="IPR005273">
    <property type="entry name" value="Ura-DNA_glyco_family4"/>
</dbReference>
<sequence>MKAADKQLIYTLLKTADAYECGYTREKFAAEPVFTDDAETPQQEMTVEPIPTMTDSSANANSGLTIEELNAKILRCTRCGLARTRNNVVPGMGVQTPDVLVIGEGPGHDEDMQGLPFVGKAGILLDRMLAAIGLDRKTNCYIANIVKCRPPENRNPLPDEQSACFSFLETQIHILKPKMILCMGKIAIEKITGQSISINAQHGEFFDYNGIPVMPTYHPSALLRNEQLKRPAWEDLKLFKKRLDEINNN</sequence>
<evidence type="ECO:0000256" key="3">
    <source>
        <dbReference type="ARBA" id="ARBA00012030"/>
    </source>
</evidence>
<dbReference type="Pfam" id="PF03167">
    <property type="entry name" value="UDG"/>
    <property type="match status" value="1"/>
</dbReference>
<evidence type="ECO:0000259" key="12">
    <source>
        <dbReference type="SMART" id="SM00986"/>
    </source>
</evidence>
<evidence type="ECO:0000256" key="7">
    <source>
        <dbReference type="ARBA" id="ARBA00022763"/>
    </source>
</evidence>
<dbReference type="SMART" id="SM00987">
    <property type="entry name" value="UreE_C"/>
    <property type="match status" value="1"/>
</dbReference>
<dbReference type="EMBL" id="FOFU01000009">
    <property type="protein sequence ID" value="SEQ70636.1"/>
    <property type="molecule type" value="Genomic_DNA"/>
</dbReference>
<dbReference type="STRING" id="163.SAMN04487775_102112"/>
<comment type="catalytic activity">
    <reaction evidence="1">
        <text>Hydrolyzes single-stranded DNA or mismatched double-stranded DNA and polynucleotides, releasing free uracil.</text>
        <dbReference type="EC" id="3.2.2.27"/>
    </reaction>
</comment>
<dbReference type="EC" id="3.2.2.27" evidence="3"/>